<evidence type="ECO:0000313" key="2">
    <source>
        <dbReference type="WBParaSite" id="nRc.2.0.1.t21792-RA"/>
    </source>
</evidence>
<proteinExistence type="predicted"/>
<dbReference type="AlphaFoldDB" id="A0A915J5P7"/>
<protein>
    <submittedName>
        <fullName evidence="2">Uncharacterized protein</fullName>
    </submittedName>
</protein>
<reference evidence="2" key="1">
    <citation type="submission" date="2022-11" db="UniProtKB">
        <authorList>
            <consortium name="WormBaseParasite"/>
        </authorList>
    </citation>
    <scope>IDENTIFICATION</scope>
</reference>
<dbReference type="WBParaSite" id="nRc.2.0.1.t21792-RA">
    <property type="protein sequence ID" value="nRc.2.0.1.t21792-RA"/>
    <property type="gene ID" value="nRc.2.0.1.g21792"/>
</dbReference>
<dbReference type="Proteomes" id="UP000887565">
    <property type="component" value="Unplaced"/>
</dbReference>
<organism evidence="1 2">
    <name type="scientific">Romanomermis culicivorax</name>
    <name type="common">Nematode worm</name>
    <dbReference type="NCBI Taxonomy" id="13658"/>
    <lineage>
        <taxon>Eukaryota</taxon>
        <taxon>Metazoa</taxon>
        <taxon>Ecdysozoa</taxon>
        <taxon>Nematoda</taxon>
        <taxon>Enoplea</taxon>
        <taxon>Dorylaimia</taxon>
        <taxon>Mermithida</taxon>
        <taxon>Mermithoidea</taxon>
        <taxon>Mermithidae</taxon>
        <taxon>Romanomermis</taxon>
    </lineage>
</organism>
<accession>A0A915J5P7</accession>
<keyword evidence="1" id="KW-1185">Reference proteome</keyword>
<evidence type="ECO:0000313" key="1">
    <source>
        <dbReference type="Proteomes" id="UP000887565"/>
    </source>
</evidence>
<sequence>MQVQIGLGEVDRFEASYCSPDSVCVGELTNILQKFCGGTATLLRRQKLRRFVVKDNIVDRTFHYRRGLLIKNQMSTYPLSEVVLENNYTRMMITYRRNVDNITCGNLKWEANQKNQEVEQYEKSYEKPPKVIFDQECDFDYTLVTQDVGNLEMIRDC</sequence>
<name>A0A915J5P7_ROMCU</name>